<evidence type="ECO:0000313" key="1">
    <source>
        <dbReference type="EMBL" id="RPA76314.1"/>
    </source>
</evidence>
<dbReference type="EMBL" id="ML119747">
    <property type="protein sequence ID" value="RPA76314.1"/>
    <property type="molecule type" value="Genomic_DNA"/>
</dbReference>
<keyword evidence="2" id="KW-1185">Reference proteome</keyword>
<gene>
    <name evidence="1" type="ORF">BJ508DRAFT_379542</name>
</gene>
<protein>
    <submittedName>
        <fullName evidence="1">Uncharacterized protein</fullName>
    </submittedName>
</protein>
<dbReference type="AlphaFoldDB" id="A0A3N4I383"/>
<evidence type="ECO:0000313" key="2">
    <source>
        <dbReference type="Proteomes" id="UP000275078"/>
    </source>
</evidence>
<accession>A0A3N4I383</accession>
<dbReference type="Proteomes" id="UP000275078">
    <property type="component" value="Unassembled WGS sequence"/>
</dbReference>
<reference evidence="1 2" key="1">
    <citation type="journal article" date="2018" name="Nat. Ecol. Evol.">
        <title>Pezizomycetes genomes reveal the molecular basis of ectomycorrhizal truffle lifestyle.</title>
        <authorList>
            <person name="Murat C."/>
            <person name="Payen T."/>
            <person name="Noel B."/>
            <person name="Kuo A."/>
            <person name="Morin E."/>
            <person name="Chen J."/>
            <person name="Kohler A."/>
            <person name="Krizsan K."/>
            <person name="Balestrini R."/>
            <person name="Da Silva C."/>
            <person name="Montanini B."/>
            <person name="Hainaut M."/>
            <person name="Levati E."/>
            <person name="Barry K.W."/>
            <person name="Belfiori B."/>
            <person name="Cichocki N."/>
            <person name="Clum A."/>
            <person name="Dockter R.B."/>
            <person name="Fauchery L."/>
            <person name="Guy J."/>
            <person name="Iotti M."/>
            <person name="Le Tacon F."/>
            <person name="Lindquist E.A."/>
            <person name="Lipzen A."/>
            <person name="Malagnac F."/>
            <person name="Mello A."/>
            <person name="Molinier V."/>
            <person name="Miyauchi S."/>
            <person name="Poulain J."/>
            <person name="Riccioni C."/>
            <person name="Rubini A."/>
            <person name="Sitrit Y."/>
            <person name="Splivallo R."/>
            <person name="Traeger S."/>
            <person name="Wang M."/>
            <person name="Zifcakova L."/>
            <person name="Wipf D."/>
            <person name="Zambonelli A."/>
            <person name="Paolocci F."/>
            <person name="Nowrousian M."/>
            <person name="Ottonello S."/>
            <person name="Baldrian P."/>
            <person name="Spatafora J.W."/>
            <person name="Henrissat B."/>
            <person name="Nagy L.G."/>
            <person name="Aury J.M."/>
            <person name="Wincker P."/>
            <person name="Grigoriev I.V."/>
            <person name="Bonfante P."/>
            <person name="Martin F.M."/>
        </authorList>
    </citation>
    <scope>NUCLEOTIDE SEQUENCE [LARGE SCALE GENOMIC DNA]</scope>
    <source>
        <strain evidence="1 2">RN42</strain>
    </source>
</reference>
<sequence length="346" mass="39794">MSLPTAVQLSSEMSGGCLFKHSPYRSTSDFGISKAIFGSVRSNPALQLLSNRFRSFNHSHHPLSAMEAKVTNEQLNRPVDLTTLSSSYISKPVHDEIILYFSGLPLDTRTEVDIMADFSYSPRVRRVDPVRQSNDYFFDSYVDAFCGRLENAFQFPPQLRQSVEALLLFYIRELDPYFRQFRRNAIRPVPVKPWKLDPSTVYIDLAVQLGNLRYPECRIFHQRWTSGLCRPAQFQLIDVTLRRLIVRLSAALHGDFPQESERCSEISRLSNRATVMLFAFLISPCFRSERIELLLLRYVLDDEVNQQVVDGLEAAQRHVENLPNESIAHTLNEFGQLEYSGWFDGS</sequence>
<name>A0A3N4I383_ASCIM</name>
<proteinExistence type="predicted"/>
<organism evidence="1 2">
    <name type="scientific">Ascobolus immersus RN42</name>
    <dbReference type="NCBI Taxonomy" id="1160509"/>
    <lineage>
        <taxon>Eukaryota</taxon>
        <taxon>Fungi</taxon>
        <taxon>Dikarya</taxon>
        <taxon>Ascomycota</taxon>
        <taxon>Pezizomycotina</taxon>
        <taxon>Pezizomycetes</taxon>
        <taxon>Pezizales</taxon>
        <taxon>Ascobolaceae</taxon>
        <taxon>Ascobolus</taxon>
    </lineage>
</organism>